<evidence type="ECO:0000256" key="1">
    <source>
        <dbReference type="ARBA" id="ARBA00004418"/>
    </source>
</evidence>
<proteinExistence type="inferred from homology"/>
<evidence type="ECO:0000256" key="4">
    <source>
        <dbReference type="ARBA" id="ARBA00022764"/>
    </source>
</evidence>
<dbReference type="Proteomes" id="UP001244242">
    <property type="component" value="Unassembled WGS sequence"/>
</dbReference>
<sequence length="352" mass="38960">MRTGLFVVRKRRVWRLVAASLLAGAGLVLAVDAPALAADAEGGDRFDCRELAGREAPETAIDWFERSLWASHCYVFQARAVRIGYDGIRTLALSHHIEDGIEREMASFLDGPPLVFERRGRIGRLSWAEADGEAPASPSGIAAHLDGLYRLQLGGEERIASRRTVRLDIDPLDSFRFGHRLWLDATTALPLKQVLLDEAGRVVETFQFTELDRPRLHDGHVVIDRYREAPSDPWDIGWLPEGFVPQPVDIRSSRHADTVDHRLYSDGLSTLSLFVEPIEGTDELLAPGMHRLGVSHAAVRHRELGGQPRQVVVMGELPPRVLLRVADTLEWRAEEAAPAAVTHDGGVAEEGP</sequence>
<comment type="caution">
    <text evidence="8">The sequence shown here is derived from an EMBL/GenBank/DDBJ whole genome shotgun (WGS) entry which is preliminary data.</text>
</comment>
<dbReference type="Pfam" id="PF17188">
    <property type="entry name" value="MucB_RseB_C"/>
    <property type="match status" value="1"/>
</dbReference>
<feature type="domain" description="MucB/RseB C-terminal" evidence="7">
    <location>
        <begin position="231"/>
        <end position="329"/>
    </location>
</feature>
<dbReference type="EMBL" id="JASCQO010000056">
    <property type="protein sequence ID" value="MDI5936592.1"/>
    <property type="molecule type" value="Genomic_DNA"/>
</dbReference>
<dbReference type="PANTHER" id="PTHR38782">
    <property type="match status" value="1"/>
</dbReference>
<dbReference type="Pfam" id="PF03888">
    <property type="entry name" value="MucB_RseB"/>
    <property type="match status" value="1"/>
</dbReference>
<dbReference type="Gene3D" id="2.50.20.10">
    <property type="entry name" value="Lipoprotein localisation LolA/LolB/LppX"/>
    <property type="match status" value="1"/>
</dbReference>
<dbReference type="PANTHER" id="PTHR38782:SF1">
    <property type="entry name" value="SIGMA-E FACTOR REGULATORY PROTEIN RSEB"/>
    <property type="match status" value="1"/>
</dbReference>
<comment type="subcellular location">
    <subcellularLocation>
        <location evidence="1">Periplasm</location>
    </subcellularLocation>
</comment>
<evidence type="ECO:0000259" key="6">
    <source>
        <dbReference type="Pfam" id="PF03888"/>
    </source>
</evidence>
<keyword evidence="3 5" id="KW-0732">Signal</keyword>
<gene>
    <name evidence="8" type="ORF">QLQ84_22620</name>
</gene>
<evidence type="ECO:0000256" key="5">
    <source>
        <dbReference type="SAM" id="SignalP"/>
    </source>
</evidence>
<evidence type="ECO:0000256" key="3">
    <source>
        <dbReference type="ARBA" id="ARBA00022729"/>
    </source>
</evidence>
<dbReference type="RefSeq" id="WP_282724026.1">
    <property type="nucleotide sequence ID" value="NZ_JASCQO010000056.1"/>
</dbReference>
<evidence type="ECO:0000256" key="2">
    <source>
        <dbReference type="ARBA" id="ARBA00008150"/>
    </source>
</evidence>
<keyword evidence="4" id="KW-0574">Periplasm</keyword>
<feature type="domain" description="MucB/RseB N-terminal" evidence="6">
    <location>
        <begin position="60"/>
        <end position="212"/>
    </location>
</feature>
<dbReference type="InterPro" id="IPR033436">
    <property type="entry name" value="MucB/RseB_C"/>
</dbReference>
<keyword evidence="9" id="KW-1185">Reference proteome</keyword>
<dbReference type="Gene3D" id="3.30.200.100">
    <property type="entry name" value="MucB/RseB, C-terminal domain"/>
    <property type="match status" value="1"/>
</dbReference>
<comment type="similarity">
    <text evidence="2">Belongs to the RseB family.</text>
</comment>
<reference evidence="8 9" key="1">
    <citation type="submission" date="2023-04" db="EMBL/GenBank/DDBJ databases">
        <title>Halomonas strains isolated from rhizosphere soil.</title>
        <authorList>
            <person name="Xu L."/>
            <person name="Sun J.-Q."/>
        </authorList>
    </citation>
    <scope>NUCLEOTIDE SEQUENCE [LARGE SCALE GENOMIC DNA]</scope>
    <source>
        <strain evidence="8 9">LN1S58</strain>
    </source>
</reference>
<feature type="chain" id="PRO_5045565099" evidence="5">
    <location>
        <begin position="31"/>
        <end position="352"/>
    </location>
</feature>
<dbReference type="InterPro" id="IPR005588">
    <property type="entry name" value="MucB_RseB"/>
</dbReference>
<feature type="signal peptide" evidence="5">
    <location>
        <begin position="1"/>
        <end position="30"/>
    </location>
</feature>
<evidence type="ECO:0000313" key="9">
    <source>
        <dbReference type="Proteomes" id="UP001244242"/>
    </source>
</evidence>
<organism evidence="8 9">
    <name type="scientific">Halomonas kalidii</name>
    <dbReference type="NCBI Taxonomy" id="3043293"/>
    <lineage>
        <taxon>Bacteria</taxon>
        <taxon>Pseudomonadati</taxon>
        <taxon>Pseudomonadota</taxon>
        <taxon>Gammaproteobacteria</taxon>
        <taxon>Oceanospirillales</taxon>
        <taxon>Halomonadaceae</taxon>
        <taxon>Halomonas</taxon>
    </lineage>
</organism>
<dbReference type="InterPro" id="IPR033434">
    <property type="entry name" value="MucB/RseB_N"/>
</dbReference>
<dbReference type="CDD" id="cd16327">
    <property type="entry name" value="RseB"/>
    <property type="match status" value="1"/>
</dbReference>
<accession>A0ABT6VRH0</accession>
<dbReference type="InterPro" id="IPR038484">
    <property type="entry name" value="MucB/RseB_C_sf"/>
</dbReference>
<name>A0ABT6VRH0_9GAMM</name>
<protein>
    <submittedName>
        <fullName evidence="8">MucB/RseB C-terminal domain-containing protein</fullName>
    </submittedName>
</protein>
<evidence type="ECO:0000313" key="8">
    <source>
        <dbReference type="EMBL" id="MDI5936592.1"/>
    </source>
</evidence>
<evidence type="ECO:0000259" key="7">
    <source>
        <dbReference type="Pfam" id="PF17188"/>
    </source>
</evidence>